<dbReference type="GO" id="GO:0005506">
    <property type="term" value="F:iron ion binding"/>
    <property type="evidence" value="ECO:0007669"/>
    <property type="project" value="InterPro"/>
</dbReference>
<keyword evidence="6" id="KW-0472">Membrane</keyword>
<accession>A0A8H4AHP5</accession>
<dbReference type="InterPro" id="IPR050182">
    <property type="entry name" value="Cytochrome_P450_fam2"/>
</dbReference>
<keyword evidence="5" id="KW-0503">Monooxygenase</keyword>
<keyword evidence="5" id="KW-0560">Oxidoreductase</keyword>
<dbReference type="Pfam" id="PF00067">
    <property type="entry name" value="p450"/>
    <property type="match status" value="1"/>
</dbReference>
<comment type="cofactor">
    <cofactor evidence="4">
        <name>heme</name>
        <dbReference type="ChEBI" id="CHEBI:30413"/>
    </cofactor>
</comment>
<dbReference type="GO" id="GO:0004497">
    <property type="term" value="F:monooxygenase activity"/>
    <property type="evidence" value="ECO:0007669"/>
    <property type="project" value="UniProtKB-KW"/>
</dbReference>
<keyword evidence="4 5" id="KW-0349">Heme</keyword>
<reference evidence="7 8" key="1">
    <citation type="journal article" date="2019" name="Environ. Microbiol.">
        <title>At the nexus of three kingdoms: the genome of the mycorrhizal fungus Gigaspora margarita provides insights into plant, endobacterial and fungal interactions.</title>
        <authorList>
            <person name="Venice F."/>
            <person name="Ghignone S."/>
            <person name="Salvioli di Fossalunga A."/>
            <person name="Amselem J."/>
            <person name="Novero M."/>
            <person name="Xianan X."/>
            <person name="Sedzielewska Toro K."/>
            <person name="Morin E."/>
            <person name="Lipzen A."/>
            <person name="Grigoriev I.V."/>
            <person name="Henrissat B."/>
            <person name="Martin F.M."/>
            <person name="Bonfante P."/>
        </authorList>
    </citation>
    <scope>NUCLEOTIDE SEQUENCE [LARGE SCALE GENOMIC DNA]</scope>
    <source>
        <strain evidence="7 8">BEG34</strain>
    </source>
</reference>
<name>A0A8H4AHP5_GIGMA</name>
<sequence>MISILPTNLNIIETFIFGFVTYVLYYYYKYFTRPCPLPGPFPLPLIGNLHQYSGDDSASAKILQSIYGDMWEIYKGPIRTIWLARNDLFEKVFSPSTNSAFLIRAVSNSGLEEFNTTKIGMTFNSDLKEWSYNRKFMSKAIMSPNFIKQVVEGTQDIFEVMEKCWQNLFENLGNDQIFNIHKWMLLATSESIILLTTHKRAYSIIDYYNKLLPTKKFDIPIGALEESENYIASIRTYIRAMEFFFTTPKIIRILPGVRQYAQRLIKNRDLLYEYLKIIIQERRKEIEKTLDKDFLTSDLLTSFLTANTSLDISNVSDETHVEHMSDEQICGNLIEVFAAGTDSVANSITFIIYYLAHYPKVKECVVKELETVFGRDPNYRFSSDDLSKLRYCEAVIKEVSRIFPSAPTTFRTSTKPVEIGGHHFPANLQFFIYIEGANNHPQHWTDPNTFNPDRFLDGSNKVINTFGGGLRMCPGRNLSIIEILSFMVMLYRKYDIELVNMNAPIRYNFNIIRQCVKMEARIVPRKFE</sequence>
<evidence type="ECO:0000256" key="2">
    <source>
        <dbReference type="ARBA" id="ARBA00022723"/>
    </source>
</evidence>
<dbReference type="CDD" id="cd00302">
    <property type="entry name" value="cytochrome_P450"/>
    <property type="match status" value="1"/>
</dbReference>
<feature type="binding site" description="axial binding residue" evidence="4">
    <location>
        <position position="473"/>
    </location>
    <ligand>
        <name>heme</name>
        <dbReference type="ChEBI" id="CHEBI:30413"/>
    </ligand>
    <ligandPart>
        <name>Fe</name>
        <dbReference type="ChEBI" id="CHEBI:18248"/>
    </ligandPart>
</feature>
<dbReference type="OrthoDB" id="1470350at2759"/>
<dbReference type="PANTHER" id="PTHR24300">
    <property type="entry name" value="CYTOCHROME P450 508A4-RELATED"/>
    <property type="match status" value="1"/>
</dbReference>
<feature type="transmembrane region" description="Helical" evidence="6">
    <location>
        <begin position="7"/>
        <end position="28"/>
    </location>
</feature>
<proteinExistence type="inferred from homology"/>
<evidence type="ECO:0000256" key="3">
    <source>
        <dbReference type="ARBA" id="ARBA00023004"/>
    </source>
</evidence>
<dbReference type="InterPro" id="IPR002401">
    <property type="entry name" value="Cyt_P450_E_grp-I"/>
</dbReference>
<dbReference type="GO" id="GO:0016705">
    <property type="term" value="F:oxidoreductase activity, acting on paired donors, with incorporation or reduction of molecular oxygen"/>
    <property type="evidence" value="ECO:0007669"/>
    <property type="project" value="InterPro"/>
</dbReference>
<dbReference type="InterPro" id="IPR017972">
    <property type="entry name" value="Cyt_P450_CS"/>
</dbReference>
<keyword evidence="6" id="KW-1133">Transmembrane helix</keyword>
<gene>
    <name evidence="7" type="ORF">F8M41_020918</name>
</gene>
<dbReference type="InterPro" id="IPR036396">
    <property type="entry name" value="Cyt_P450_sf"/>
</dbReference>
<protein>
    <submittedName>
        <fullName evidence="7">Cytochrome P450</fullName>
    </submittedName>
</protein>
<keyword evidence="2 4" id="KW-0479">Metal-binding</keyword>
<comment type="caution">
    <text evidence="7">The sequence shown here is derived from an EMBL/GenBank/DDBJ whole genome shotgun (WGS) entry which is preliminary data.</text>
</comment>
<dbReference type="SUPFAM" id="SSF48264">
    <property type="entry name" value="Cytochrome P450"/>
    <property type="match status" value="1"/>
</dbReference>
<organism evidence="7 8">
    <name type="scientific">Gigaspora margarita</name>
    <dbReference type="NCBI Taxonomy" id="4874"/>
    <lineage>
        <taxon>Eukaryota</taxon>
        <taxon>Fungi</taxon>
        <taxon>Fungi incertae sedis</taxon>
        <taxon>Mucoromycota</taxon>
        <taxon>Glomeromycotina</taxon>
        <taxon>Glomeromycetes</taxon>
        <taxon>Diversisporales</taxon>
        <taxon>Gigasporaceae</taxon>
        <taxon>Gigaspora</taxon>
    </lineage>
</organism>
<evidence type="ECO:0000256" key="1">
    <source>
        <dbReference type="ARBA" id="ARBA00010617"/>
    </source>
</evidence>
<dbReference type="PROSITE" id="PS00086">
    <property type="entry name" value="CYTOCHROME_P450"/>
    <property type="match status" value="1"/>
</dbReference>
<evidence type="ECO:0000313" key="8">
    <source>
        <dbReference type="Proteomes" id="UP000439903"/>
    </source>
</evidence>
<keyword evidence="8" id="KW-1185">Reference proteome</keyword>
<dbReference type="Gene3D" id="1.10.630.10">
    <property type="entry name" value="Cytochrome P450"/>
    <property type="match status" value="1"/>
</dbReference>
<keyword evidence="3 4" id="KW-0408">Iron</keyword>
<evidence type="ECO:0000256" key="6">
    <source>
        <dbReference type="SAM" id="Phobius"/>
    </source>
</evidence>
<evidence type="ECO:0000256" key="5">
    <source>
        <dbReference type="RuleBase" id="RU000461"/>
    </source>
</evidence>
<evidence type="ECO:0000313" key="7">
    <source>
        <dbReference type="EMBL" id="KAF0496840.1"/>
    </source>
</evidence>
<dbReference type="EMBL" id="WTPW01000595">
    <property type="protein sequence ID" value="KAF0496840.1"/>
    <property type="molecule type" value="Genomic_DNA"/>
</dbReference>
<comment type="similarity">
    <text evidence="1 5">Belongs to the cytochrome P450 family.</text>
</comment>
<dbReference type="InterPro" id="IPR001128">
    <property type="entry name" value="Cyt_P450"/>
</dbReference>
<keyword evidence="6" id="KW-0812">Transmembrane</keyword>
<dbReference type="PRINTS" id="PR00385">
    <property type="entry name" value="P450"/>
</dbReference>
<dbReference type="AlphaFoldDB" id="A0A8H4AHP5"/>
<dbReference type="Proteomes" id="UP000439903">
    <property type="component" value="Unassembled WGS sequence"/>
</dbReference>
<evidence type="ECO:0000256" key="4">
    <source>
        <dbReference type="PIRSR" id="PIRSR602401-1"/>
    </source>
</evidence>
<dbReference type="PRINTS" id="PR00463">
    <property type="entry name" value="EP450I"/>
</dbReference>
<dbReference type="GO" id="GO:0020037">
    <property type="term" value="F:heme binding"/>
    <property type="evidence" value="ECO:0007669"/>
    <property type="project" value="InterPro"/>
</dbReference>